<dbReference type="AlphaFoldDB" id="A0A413ITY3"/>
<dbReference type="Proteomes" id="UP000286063">
    <property type="component" value="Unassembled WGS sequence"/>
</dbReference>
<comment type="caution">
    <text evidence="2">The sequence shown here is derived from an EMBL/GenBank/DDBJ whole genome shotgun (WGS) entry which is preliminary data.</text>
</comment>
<evidence type="ECO:0000256" key="1">
    <source>
        <dbReference type="SAM" id="SignalP"/>
    </source>
</evidence>
<dbReference type="PROSITE" id="PS51257">
    <property type="entry name" value="PROKAR_LIPOPROTEIN"/>
    <property type="match status" value="1"/>
</dbReference>
<protein>
    <submittedName>
        <fullName evidence="2">Uncharacterized protein</fullName>
    </submittedName>
</protein>
<feature type="signal peptide" evidence="1">
    <location>
        <begin position="1"/>
        <end position="21"/>
    </location>
</feature>
<gene>
    <name evidence="2" type="ORF">DXA50_00475</name>
</gene>
<proteinExistence type="predicted"/>
<evidence type="ECO:0000313" key="3">
    <source>
        <dbReference type="Proteomes" id="UP000286063"/>
    </source>
</evidence>
<sequence length="168" mass="19521">MRTLFVSLSVLLFLFSCSKSPEETSQFLIQDYLKNTMKDWGSYESVKFGSLDSAFTIYTDTQESIFEMKKIDSINNISSDFQNRANENISAALKVELLDSAIFYNEMGKKLLNEYNHKLKSFKGEFNGWKMKHTFRGNNSYGAKTIETMLFYFDKDITRITSSYNQND</sequence>
<dbReference type="OrthoDB" id="1100876at2"/>
<accession>A0A413ITY3</accession>
<feature type="chain" id="PRO_5019082780" evidence="1">
    <location>
        <begin position="22"/>
        <end position="168"/>
    </location>
</feature>
<organism evidence="2 3">
    <name type="scientific">Butyricimonas virosa</name>
    <dbReference type="NCBI Taxonomy" id="544645"/>
    <lineage>
        <taxon>Bacteria</taxon>
        <taxon>Pseudomonadati</taxon>
        <taxon>Bacteroidota</taxon>
        <taxon>Bacteroidia</taxon>
        <taxon>Bacteroidales</taxon>
        <taxon>Odoribacteraceae</taxon>
        <taxon>Butyricimonas</taxon>
    </lineage>
</organism>
<dbReference type="RefSeq" id="WP_117774507.1">
    <property type="nucleotide sequence ID" value="NZ_QSCR01000001.1"/>
</dbReference>
<evidence type="ECO:0000313" key="2">
    <source>
        <dbReference type="EMBL" id="RGY21364.1"/>
    </source>
</evidence>
<name>A0A413ITY3_9BACT</name>
<keyword evidence="1" id="KW-0732">Signal</keyword>
<reference evidence="2 3" key="1">
    <citation type="submission" date="2018-08" db="EMBL/GenBank/DDBJ databases">
        <title>A genome reference for cultivated species of the human gut microbiota.</title>
        <authorList>
            <person name="Zou Y."/>
            <person name="Xue W."/>
            <person name="Luo G."/>
        </authorList>
    </citation>
    <scope>NUCLEOTIDE SEQUENCE [LARGE SCALE GENOMIC DNA]</scope>
    <source>
        <strain evidence="2 3">OF02-7</strain>
    </source>
</reference>
<dbReference type="EMBL" id="QSCR01000001">
    <property type="protein sequence ID" value="RGY21364.1"/>
    <property type="molecule type" value="Genomic_DNA"/>
</dbReference>